<dbReference type="PANTHER" id="PTHR41302:SF2">
    <property type="entry name" value="PRESPORE SPECIFIC TRANSCRIPTIONAL ACTIVATOR RSFA"/>
    <property type="match status" value="1"/>
</dbReference>
<dbReference type="InterPro" id="IPR014243">
    <property type="entry name" value="RsfA-like"/>
</dbReference>
<dbReference type="STRING" id="86666.SAMN04490247_0601"/>
<dbReference type="RefSeq" id="WP_093191896.1">
    <property type="nucleotide sequence ID" value="NZ_FNEV01000001.1"/>
</dbReference>
<keyword evidence="2" id="KW-1185">Reference proteome</keyword>
<dbReference type="EMBL" id="FNEV01000001">
    <property type="protein sequence ID" value="SDJ03787.1"/>
    <property type="molecule type" value="Genomic_DNA"/>
</dbReference>
<dbReference type="Proteomes" id="UP000199225">
    <property type="component" value="Unassembled WGS sequence"/>
</dbReference>
<proteinExistence type="predicted"/>
<name>A0A1G8QGE5_9BACI</name>
<gene>
    <name evidence="1" type="ORF">SAMN04490247_0601</name>
</gene>
<dbReference type="OrthoDB" id="2845592at2"/>
<dbReference type="AlphaFoldDB" id="A0A1G8QGE5"/>
<evidence type="ECO:0000313" key="2">
    <source>
        <dbReference type="Proteomes" id="UP000199225"/>
    </source>
</evidence>
<sequence length="110" mass="12972">MIEIARKDAWKEKEDLILAETVLTCMKAGKTQLKAFEEASVKLKRTPRACGFRWNKVLRKKYDGSIREARQKSDSCTSPDTKELEKKMEVWERAWSDLEQFVRYVRQATK</sequence>
<evidence type="ECO:0000313" key="1">
    <source>
        <dbReference type="EMBL" id="SDJ03787.1"/>
    </source>
</evidence>
<organism evidence="1 2">
    <name type="scientific">Salimicrobium halophilum</name>
    <dbReference type="NCBI Taxonomy" id="86666"/>
    <lineage>
        <taxon>Bacteria</taxon>
        <taxon>Bacillati</taxon>
        <taxon>Bacillota</taxon>
        <taxon>Bacilli</taxon>
        <taxon>Bacillales</taxon>
        <taxon>Bacillaceae</taxon>
        <taxon>Salimicrobium</taxon>
    </lineage>
</organism>
<accession>A0A1G8QGE5</accession>
<protein>
    <submittedName>
        <fullName evidence="1">Transcription factor, RsfA family</fullName>
    </submittedName>
</protein>
<reference evidence="2" key="1">
    <citation type="submission" date="2016-10" db="EMBL/GenBank/DDBJ databases">
        <authorList>
            <person name="Varghese N."/>
            <person name="Submissions S."/>
        </authorList>
    </citation>
    <scope>NUCLEOTIDE SEQUENCE [LARGE SCALE GENOMIC DNA]</scope>
    <source>
        <strain evidence="2">DSM 4771</strain>
    </source>
</reference>
<dbReference type="PANTHER" id="PTHR41302">
    <property type="entry name" value="PRESPORE-SPECIFIC TRANSCRIPTIONAL REGULATOR RSFA-RELATED"/>
    <property type="match status" value="1"/>
</dbReference>